<feature type="compositionally biased region" description="Basic residues" evidence="4">
    <location>
        <begin position="45"/>
        <end position="55"/>
    </location>
</feature>
<name>A0A7Z2JI78_9BURK</name>
<feature type="compositionally biased region" description="Polar residues" evidence="4">
    <location>
        <begin position="61"/>
        <end position="73"/>
    </location>
</feature>
<proteinExistence type="predicted"/>
<dbReference type="Pfam" id="PF07729">
    <property type="entry name" value="FCD"/>
    <property type="match status" value="1"/>
</dbReference>
<dbReference type="KEGG" id="pacs:FAZ98_27055"/>
<organism evidence="6 7">
    <name type="scientific">Paraburkholderia acidisoli</name>
    <dbReference type="NCBI Taxonomy" id="2571748"/>
    <lineage>
        <taxon>Bacteria</taxon>
        <taxon>Pseudomonadati</taxon>
        <taxon>Pseudomonadota</taxon>
        <taxon>Betaproteobacteria</taxon>
        <taxon>Burkholderiales</taxon>
        <taxon>Burkholderiaceae</taxon>
        <taxon>Paraburkholderia</taxon>
    </lineage>
</organism>
<keyword evidence="3" id="KW-0804">Transcription</keyword>
<dbReference type="Pfam" id="PF00392">
    <property type="entry name" value="GntR"/>
    <property type="match status" value="1"/>
</dbReference>
<keyword evidence="7" id="KW-1185">Reference proteome</keyword>
<gene>
    <name evidence="6" type="ORF">FAZ98_27055</name>
</gene>
<dbReference type="SMART" id="SM00345">
    <property type="entry name" value="HTH_GNTR"/>
    <property type="match status" value="1"/>
</dbReference>
<dbReference type="Proteomes" id="UP000433577">
    <property type="component" value="Chromosome 3"/>
</dbReference>
<reference evidence="6 7" key="1">
    <citation type="submission" date="2019-12" db="EMBL/GenBank/DDBJ databases">
        <title>Paraburkholderia acidiphila 7Q-K02 sp. nov and Paraburkholderia acidisoli DHF22 sp. nov., two strains isolated from forest soil.</title>
        <authorList>
            <person name="Gao Z."/>
            <person name="Qiu L."/>
        </authorList>
    </citation>
    <scope>NUCLEOTIDE SEQUENCE [LARGE SCALE GENOMIC DNA]</scope>
    <source>
        <strain evidence="6 7">DHF22</strain>
    </source>
</reference>
<dbReference type="AlphaFoldDB" id="A0A7Z2JI78"/>
<keyword evidence="2" id="KW-0238">DNA-binding</keyword>
<evidence type="ECO:0000256" key="4">
    <source>
        <dbReference type="SAM" id="MobiDB-lite"/>
    </source>
</evidence>
<dbReference type="SMART" id="SM00895">
    <property type="entry name" value="FCD"/>
    <property type="match status" value="1"/>
</dbReference>
<accession>A0A7Z2JI78</accession>
<dbReference type="PANTHER" id="PTHR43537">
    <property type="entry name" value="TRANSCRIPTIONAL REGULATOR, GNTR FAMILY"/>
    <property type="match status" value="1"/>
</dbReference>
<protein>
    <submittedName>
        <fullName evidence="6">GntR family transcriptional regulator</fullName>
    </submittedName>
</protein>
<sequence>MSRAPSDRIGYIASTTDILDSRCHVRKRGWYISAKPVWRHAARFARNARRTRPHRTPSPSYASDPQVRSSSRPLNMSIEKLGERPKSLTAIAKESIRRAIVEGDLAFGSQLSENVLASQLGVSKTPVREALVQLKLEGLVEVQPQSGTYVFQPTEAQVREICRFREIVESSALELAMKADHAGLAATLGATLARAHGSQDWRARDQDAAFHGAIVEACGNSYLQQAYQLVADKIQALRARLSVADESVDSCQDTHAHVMELIREGNAKKACAELRAHIRSTEHSYLRASQMQPSEAGA</sequence>
<dbReference type="SUPFAM" id="SSF46785">
    <property type="entry name" value="Winged helix' DNA-binding domain"/>
    <property type="match status" value="1"/>
</dbReference>
<feature type="region of interest" description="Disordered" evidence="4">
    <location>
        <begin position="45"/>
        <end position="73"/>
    </location>
</feature>
<dbReference type="GO" id="GO:0003677">
    <property type="term" value="F:DNA binding"/>
    <property type="evidence" value="ECO:0007669"/>
    <property type="project" value="UniProtKB-KW"/>
</dbReference>
<evidence type="ECO:0000256" key="1">
    <source>
        <dbReference type="ARBA" id="ARBA00023015"/>
    </source>
</evidence>
<evidence type="ECO:0000313" key="7">
    <source>
        <dbReference type="Proteomes" id="UP000433577"/>
    </source>
</evidence>
<evidence type="ECO:0000256" key="3">
    <source>
        <dbReference type="ARBA" id="ARBA00023163"/>
    </source>
</evidence>
<dbReference type="InterPro" id="IPR036390">
    <property type="entry name" value="WH_DNA-bd_sf"/>
</dbReference>
<dbReference type="Gene3D" id="1.10.10.10">
    <property type="entry name" value="Winged helix-like DNA-binding domain superfamily/Winged helix DNA-binding domain"/>
    <property type="match status" value="1"/>
</dbReference>
<dbReference type="InterPro" id="IPR011711">
    <property type="entry name" value="GntR_C"/>
</dbReference>
<evidence type="ECO:0000259" key="5">
    <source>
        <dbReference type="PROSITE" id="PS50949"/>
    </source>
</evidence>
<dbReference type="EMBL" id="CP046915">
    <property type="protein sequence ID" value="QGZ65421.1"/>
    <property type="molecule type" value="Genomic_DNA"/>
</dbReference>
<keyword evidence="1" id="KW-0805">Transcription regulation</keyword>
<dbReference type="PRINTS" id="PR00035">
    <property type="entry name" value="HTHGNTR"/>
</dbReference>
<evidence type="ECO:0000313" key="6">
    <source>
        <dbReference type="EMBL" id="QGZ65421.1"/>
    </source>
</evidence>
<dbReference type="InterPro" id="IPR000524">
    <property type="entry name" value="Tscrpt_reg_HTH_GntR"/>
</dbReference>
<dbReference type="PROSITE" id="PS50949">
    <property type="entry name" value="HTH_GNTR"/>
    <property type="match status" value="1"/>
</dbReference>
<feature type="domain" description="HTH gntR-type" evidence="5">
    <location>
        <begin position="86"/>
        <end position="153"/>
    </location>
</feature>
<dbReference type="CDD" id="cd07377">
    <property type="entry name" value="WHTH_GntR"/>
    <property type="match status" value="1"/>
</dbReference>
<dbReference type="SUPFAM" id="SSF48008">
    <property type="entry name" value="GntR ligand-binding domain-like"/>
    <property type="match status" value="1"/>
</dbReference>
<dbReference type="InterPro" id="IPR008920">
    <property type="entry name" value="TF_FadR/GntR_C"/>
</dbReference>
<evidence type="ECO:0000256" key="2">
    <source>
        <dbReference type="ARBA" id="ARBA00023125"/>
    </source>
</evidence>
<dbReference type="GO" id="GO:0003700">
    <property type="term" value="F:DNA-binding transcription factor activity"/>
    <property type="evidence" value="ECO:0007669"/>
    <property type="project" value="InterPro"/>
</dbReference>
<dbReference type="InterPro" id="IPR036388">
    <property type="entry name" value="WH-like_DNA-bd_sf"/>
</dbReference>
<dbReference type="Gene3D" id="1.20.120.530">
    <property type="entry name" value="GntR ligand-binding domain-like"/>
    <property type="match status" value="1"/>
</dbReference>
<dbReference type="PANTHER" id="PTHR43537:SF50">
    <property type="entry name" value="TRANSCRIPTIONAL REGULATORY PROTEIN"/>
    <property type="match status" value="1"/>
</dbReference>